<evidence type="ECO:0000313" key="1">
    <source>
        <dbReference type="EMBL" id="PZG01417.1"/>
    </source>
</evidence>
<dbReference type="EMBL" id="POUB01000029">
    <property type="protein sequence ID" value="PZG01417.1"/>
    <property type="molecule type" value="Genomic_DNA"/>
</dbReference>
<sequence>MVGWFAPPAPRKPRAAGPHDRIVFAANPAGELVRGGWLPEPGQVAPAVGELPAPVGDATRRRLR</sequence>
<organism evidence="1 2">
    <name type="scientific">Micromonospora deserti</name>
    <dbReference type="NCBI Taxonomy" id="2070366"/>
    <lineage>
        <taxon>Bacteria</taxon>
        <taxon>Bacillati</taxon>
        <taxon>Actinomycetota</taxon>
        <taxon>Actinomycetes</taxon>
        <taxon>Micromonosporales</taxon>
        <taxon>Micromonosporaceae</taxon>
        <taxon>Micromonospora</taxon>
    </lineage>
</organism>
<comment type="caution">
    <text evidence="1">The sequence shown here is derived from an EMBL/GenBank/DDBJ whole genome shotgun (WGS) entry which is preliminary data.</text>
</comment>
<evidence type="ECO:0000313" key="2">
    <source>
        <dbReference type="Proteomes" id="UP000248749"/>
    </source>
</evidence>
<keyword evidence="2" id="KW-1185">Reference proteome</keyword>
<dbReference type="AlphaFoldDB" id="A0A2W2DW46"/>
<name>A0A2W2DW46_9ACTN</name>
<proteinExistence type="predicted"/>
<reference evidence="1 2" key="1">
    <citation type="submission" date="2018-01" db="EMBL/GenBank/DDBJ databases">
        <title>Draft genome sequence of Salinispora sp. 13K206.</title>
        <authorList>
            <person name="Sahin N."/>
            <person name="Saygin H."/>
            <person name="Ay H."/>
        </authorList>
    </citation>
    <scope>NUCLEOTIDE SEQUENCE [LARGE SCALE GENOMIC DNA]</scope>
    <source>
        <strain evidence="1 2">13K206</strain>
    </source>
</reference>
<accession>A0A2W2DW46</accession>
<protein>
    <submittedName>
        <fullName evidence="1">Uncharacterized protein</fullName>
    </submittedName>
</protein>
<gene>
    <name evidence="1" type="ORF">C1I99_07125</name>
</gene>
<dbReference type="Proteomes" id="UP000248749">
    <property type="component" value="Unassembled WGS sequence"/>
</dbReference>